<dbReference type="AlphaFoldDB" id="A0A2N5ZE13"/>
<gene>
    <name evidence="7" type="primary">asnS</name>
    <name evidence="10" type="ORF">C0601_08930</name>
</gene>
<dbReference type="InterPro" id="IPR012340">
    <property type="entry name" value="NA-bd_OB-fold"/>
</dbReference>
<keyword evidence="5 7" id="KW-0648">Protein biosynthesis</keyword>
<reference evidence="10 11" key="1">
    <citation type="submission" date="2017-11" db="EMBL/GenBank/DDBJ databases">
        <title>Genome-resolved metagenomics identifies genetic mobility, metabolic interactions, and unexpected diversity in perchlorate-reducing communities.</title>
        <authorList>
            <person name="Barnum T.P."/>
            <person name="Figueroa I.A."/>
            <person name="Carlstrom C.I."/>
            <person name="Lucas L.N."/>
            <person name="Engelbrektson A.L."/>
            <person name="Coates J.D."/>
        </authorList>
    </citation>
    <scope>NUCLEOTIDE SEQUENCE [LARGE SCALE GENOMIC DNA]</scope>
    <source>
        <strain evidence="10">BM706</strain>
    </source>
</reference>
<dbReference type="SUPFAM" id="SSF50249">
    <property type="entry name" value="Nucleic acid-binding proteins"/>
    <property type="match status" value="1"/>
</dbReference>
<dbReference type="EC" id="6.1.1.22" evidence="7"/>
<evidence type="ECO:0000256" key="1">
    <source>
        <dbReference type="ARBA" id="ARBA00008226"/>
    </source>
</evidence>
<organism evidence="10 11">
    <name type="scientific">Muiribacterium halophilum</name>
    <dbReference type="NCBI Taxonomy" id="2053465"/>
    <lineage>
        <taxon>Bacteria</taxon>
        <taxon>Candidatus Muiribacteriota</taxon>
        <taxon>Candidatus Muiribacteriia</taxon>
        <taxon>Candidatus Muiribacteriales</taxon>
        <taxon>Candidatus Muiribacteriaceae</taxon>
        <taxon>Candidatus Muiribacterium</taxon>
    </lineage>
</organism>
<dbReference type="NCBIfam" id="TIGR00457">
    <property type="entry name" value="asnS"/>
    <property type="match status" value="1"/>
</dbReference>
<dbReference type="CDD" id="cd04323">
    <property type="entry name" value="AsnRS_cyto_like_N"/>
    <property type="match status" value="1"/>
</dbReference>
<dbReference type="SUPFAM" id="SSF55681">
    <property type="entry name" value="Class II aaRS and biotin synthetases"/>
    <property type="match status" value="1"/>
</dbReference>
<evidence type="ECO:0000256" key="2">
    <source>
        <dbReference type="ARBA" id="ARBA00022598"/>
    </source>
</evidence>
<keyword evidence="4 7" id="KW-0067">ATP-binding</keyword>
<dbReference type="NCBIfam" id="NF003037">
    <property type="entry name" value="PRK03932.1"/>
    <property type="match status" value="1"/>
</dbReference>
<dbReference type="GO" id="GO:0004816">
    <property type="term" value="F:asparagine-tRNA ligase activity"/>
    <property type="evidence" value="ECO:0007669"/>
    <property type="project" value="UniProtKB-UniRule"/>
</dbReference>
<comment type="caution">
    <text evidence="10">The sequence shown here is derived from an EMBL/GenBank/DDBJ whole genome shotgun (WGS) entry which is preliminary data.</text>
</comment>
<dbReference type="GO" id="GO:0005524">
    <property type="term" value="F:ATP binding"/>
    <property type="evidence" value="ECO:0007669"/>
    <property type="project" value="UniProtKB-UniRule"/>
</dbReference>
<dbReference type="PROSITE" id="PS50862">
    <property type="entry name" value="AA_TRNA_LIGASE_II"/>
    <property type="match status" value="1"/>
</dbReference>
<dbReference type="InterPro" id="IPR004522">
    <property type="entry name" value="Asn-tRNA-ligase"/>
</dbReference>
<keyword evidence="6 7" id="KW-0030">Aminoacyl-tRNA synthetase</keyword>
<keyword evidence="3 7" id="KW-0547">Nucleotide-binding</keyword>
<feature type="coiled-coil region" evidence="8">
    <location>
        <begin position="244"/>
        <end position="271"/>
    </location>
</feature>
<evidence type="ECO:0000256" key="7">
    <source>
        <dbReference type="HAMAP-Rule" id="MF_00534"/>
    </source>
</evidence>
<dbReference type="InterPro" id="IPR045864">
    <property type="entry name" value="aa-tRNA-synth_II/BPL/LPL"/>
</dbReference>
<dbReference type="InterPro" id="IPR006195">
    <property type="entry name" value="aa-tRNA-synth_II"/>
</dbReference>
<dbReference type="GO" id="GO:0003676">
    <property type="term" value="F:nucleic acid binding"/>
    <property type="evidence" value="ECO:0007669"/>
    <property type="project" value="InterPro"/>
</dbReference>
<comment type="similarity">
    <text evidence="1 7">Belongs to the class-II aminoacyl-tRNA synthetase family.</text>
</comment>
<dbReference type="CDD" id="cd00776">
    <property type="entry name" value="AsxRS_core"/>
    <property type="match status" value="1"/>
</dbReference>
<dbReference type="InterPro" id="IPR002312">
    <property type="entry name" value="Asp/Asn-tRNA-synth_IIb"/>
</dbReference>
<proteinExistence type="inferred from homology"/>
<evidence type="ECO:0000256" key="4">
    <source>
        <dbReference type="ARBA" id="ARBA00022840"/>
    </source>
</evidence>
<evidence type="ECO:0000256" key="8">
    <source>
        <dbReference type="SAM" id="Coils"/>
    </source>
</evidence>
<protein>
    <recommendedName>
        <fullName evidence="7">Asparagine--tRNA ligase</fullName>
        <ecNumber evidence="7">6.1.1.22</ecNumber>
    </recommendedName>
    <alternativeName>
        <fullName evidence="7">Asparaginyl-tRNA synthetase</fullName>
        <shortName evidence="7">AsnRS</shortName>
    </alternativeName>
</protein>
<evidence type="ECO:0000256" key="6">
    <source>
        <dbReference type="ARBA" id="ARBA00023146"/>
    </source>
</evidence>
<feature type="domain" description="Aminoacyl-transfer RNA synthetases class-II family profile" evidence="9">
    <location>
        <begin position="131"/>
        <end position="420"/>
    </location>
</feature>
<dbReference type="PRINTS" id="PR01042">
    <property type="entry name" value="TRNASYNTHASP"/>
</dbReference>
<dbReference type="Pfam" id="PF01336">
    <property type="entry name" value="tRNA_anti-codon"/>
    <property type="match status" value="1"/>
</dbReference>
<dbReference type="InterPro" id="IPR004365">
    <property type="entry name" value="NA-bd_OB_tRNA"/>
</dbReference>
<dbReference type="GO" id="GO:0005737">
    <property type="term" value="C:cytoplasm"/>
    <property type="evidence" value="ECO:0007669"/>
    <property type="project" value="UniProtKB-SubCell"/>
</dbReference>
<dbReference type="Gene3D" id="2.40.50.140">
    <property type="entry name" value="Nucleic acid-binding proteins"/>
    <property type="match status" value="1"/>
</dbReference>
<evidence type="ECO:0000313" key="11">
    <source>
        <dbReference type="Proteomes" id="UP000234857"/>
    </source>
</evidence>
<dbReference type="NCBIfam" id="NF003483">
    <property type="entry name" value="PRK05159.1"/>
    <property type="match status" value="1"/>
</dbReference>
<comment type="subcellular location">
    <subcellularLocation>
        <location evidence="7">Cytoplasm</location>
    </subcellularLocation>
</comment>
<dbReference type="Pfam" id="PF00152">
    <property type="entry name" value="tRNA-synt_2"/>
    <property type="match status" value="1"/>
</dbReference>
<dbReference type="PANTHER" id="PTHR22594:SF34">
    <property type="entry name" value="ASPARAGINE--TRNA LIGASE, MITOCHONDRIAL-RELATED"/>
    <property type="match status" value="1"/>
</dbReference>
<dbReference type="InterPro" id="IPR004364">
    <property type="entry name" value="Aa-tRNA-synt_II"/>
</dbReference>
<name>A0A2N5ZE13_MUIH1</name>
<dbReference type="Proteomes" id="UP000234857">
    <property type="component" value="Unassembled WGS sequence"/>
</dbReference>
<accession>A0A2N5ZE13</accession>
<keyword evidence="2 7" id="KW-0436">Ligase</keyword>
<evidence type="ECO:0000259" key="9">
    <source>
        <dbReference type="PROSITE" id="PS50862"/>
    </source>
</evidence>
<dbReference type="HAMAP" id="MF_00534">
    <property type="entry name" value="Asn_tRNA_synth"/>
    <property type="match status" value="1"/>
</dbReference>
<comment type="subunit">
    <text evidence="7">Homodimer.</text>
</comment>
<keyword evidence="7" id="KW-0963">Cytoplasm</keyword>
<keyword evidence="8" id="KW-0175">Coiled coil</keyword>
<dbReference type="EMBL" id="PKTG01000101">
    <property type="protein sequence ID" value="PLX16899.1"/>
    <property type="molecule type" value="Genomic_DNA"/>
</dbReference>
<dbReference type="Gene3D" id="3.30.930.10">
    <property type="entry name" value="Bira Bifunctional Protein, Domain 2"/>
    <property type="match status" value="1"/>
</dbReference>
<sequence length="430" mass="49884">MKRVWLEDIAKHEGKEIKLVGWVFNKRSSGKIKFLLVRDGSGVVQCILSKFDVSEEIFNKYQDVSIECSVEIIGVPRKEERSLSGYELDIKDFNVIGKSEEYPIGKKEHGVDFLLNNRHLWLRSTKQRAILKIRHEVIRAARDFFNNLGFINVDAPIFTPNACEGTTTLFEVDYFDNKAFLSQSGQLYNEAAVMAHGKVYCFGPVFRAEKSKTRRHLTEFWQIEPEIAYINIDENMQLQEDMTLFILKRVLENREQELKVLERDIDFLKAIKGPFPRVKYDDAVKILKDLGEEVEWGDDFGAPQETKLTEQYKTPIFLHRFPAKIKPFYMQRDPEDERLSLGVDMLAPEGYGEIIGGGQRMEDPIALREKIKEEGLSEDDFKWFLDLREYGTVPHGGFGLGIERCVAWITGTQHIRECIPFPRTIYRLEP</sequence>
<evidence type="ECO:0000256" key="3">
    <source>
        <dbReference type="ARBA" id="ARBA00022741"/>
    </source>
</evidence>
<evidence type="ECO:0000256" key="5">
    <source>
        <dbReference type="ARBA" id="ARBA00022917"/>
    </source>
</evidence>
<dbReference type="GO" id="GO:0006421">
    <property type="term" value="P:asparaginyl-tRNA aminoacylation"/>
    <property type="evidence" value="ECO:0007669"/>
    <property type="project" value="UniProtKB-UniRule"/>
</dbReference>
<dbReference type="PANTHER" id="PTHR22594">
    <property type="entry name" value="ASPARTYL/LYSYL-TRNA SYNTHETASE"/>
    <property type="match status" value="1"/>
</dbReference>
<comment type="catalytic activity">
    <reaction evidence="7">
        <text>tRNA(Asn) + L-asparagine + ATP = L-asparaginyl-tRNA(Asn) + AMP + diphosphate + H(+)</text>
        <dbReference type="Rhea" id="RHEA:11180"/>
        <dbReference type="Rhea" id="RHEA-COMP:9659"/>
        <dbReference type="Rhea" id="RHEA-COMP:9674"/>
        <dbReference type="ChEBI" id="CHEBI:15378"/>
        <dbReference type="ChEBI" id="CHEBI:30616"/>
        <dbReference type="ChEBI" id="CHEBI:33019"/>
        <dbReference type="ChEBI" id="CHEBI:58048"/>
        <dbReference type="ChEBI" id="CHEBI:78442"/>
        <dbReference type="ChEBI" id="CHEBI:78515"/>
        <dbReference type="ChEBI" id="CHEBI:456215"/>
        <dbReference type="EC" id="6.1.1.22"/>
    </reaction>
</comment>
<evidence type="ECO:0000313" key="10">
    <source>
        <dbReference type="EMBL" id="PLX16899.1"/>
    </source>
</evidence>